<reference evidence="1" key="1">
    <citation type="submission" date="2020-03" db="EMBL/GenBank/DDBJ databases">
        <title>The deep terrestrial virosphere.</title>
        <authorList>
            <person name="Holmfeldt K."/>
            <person name="Nilsson E."/>
            <person name="Simone D."/>
            <person name="Lopez-Fernandez M."/>
            <person name="Wu X."/>
            <person name="de Brujin I."/>
            <person name="Lundin D."/>
            <person name="Andersson A."/>
            <person name="Bertilsson S."/>
            <person name="Dopson M."/>
        </authorList>
    </citation>
    <scope>NUCLEOTIDE SEQUENCE</scope>
    <source>
        <strain evidence="2">MM415A00827</strain>
        <strain evidence="1">MM415B00742</strain>
    </source>
</reference>
<dbReference type="EMBL" id="MT142396">
    <property type="protein sequence ID" value="QJA79842.1"/>
    <property type="molecule type" value="Genomic_DNA"/>
</dbReference>
<accession>A0A6M3J0M5</accession>
<dbReference type="AlphaFoldDB" id="A0A6M3J0M5"/>
<evidence type="ECO:0000313" key="2">
    <source>
        <dbReference type="EMBL" id="QJA79842.1"/>
    </source>
</evidence>
<sequence>MNEFKQYQRRGLSEMRSYIKGEDLTGISVSDTDTPETDMGMIARNPKNHEDRWYVAKKYFEDNLIEVENYPHNIEAQSSELLEIYRMLLCPAKVTPCKEGDSYIIELLKGIIHRWHDAEKELLGQERDDIASGKAAIGRRTR</sequence>
<gene>
    <name evidence="2" type="ORF">MM415A00827_0035</name>
    <name evidence="1" type="ORF">MM415B00742_0021</name>
</gene>
<organism evidence="1">
    <name type="scientific">viral metagenome</name>
    <dbReference type="NCBI Taxonomy" id="1070528"/>
    <lineage>
        <taxon>unclassified sequences</taxon>
        <taxon>metagenomes</taxon>
        <taxon>organismal metagenomes</taxon>
    </lineage>
</organism>
<proteinExistence type="predicted"/>
<name>A0A6M3J0M5_9ZZZZ</name>
<dbReference type="EMBL" id="MT141478">
    <property type="protein sequence ID" value="QJA62681.1"/>
    <property type="molecule type" value="Genomic_DNA"/>
</dbReference>
<evidence type="ECO:0000313" key="1">
    <source>
        <dbReference type="EMBL" id="QJA62681.1"/>
    </source>
</evidence>
<protein>
    <submittedName>
        <fullName evidence="1">Uncharacterized protein</fullName>
    </submittedName>
</protein>